<evidence type="ECO:0000256" key="1">
    <source>
        <dbReference type="ARBA" id="ARBA00022857"/>
    </source>
</evidence>
<evidence type="ECO:0000256" key="2">
    <source>
        <dbReference type="ARBA" id="ARBA00023002"/>
    </source>
</evidence>
<dbReference type="PANTHER" id="PTHR43639:SF5">
    <property type="entry name" value="OXIDOREDUCTASE, SHORT-CHAIN DEHYDROGENASE_REDUCTASE FAMILY (AFU_ORTHOLOGUE AFUA_6G09140)"/>
    <property type="match status" value="1"/>
</dbReference>
<sequence>MNNNPSTQRLAGKIAIITGGGGGLGKGTAQKFVDEGAKVIIAEFKEDLGKVTAKELGCDFQKCDVSKKSDWEALLQYVDKTYGRLDCVVNNAGTSYRNKATVEVNDDEFDQVFSVNVKAIYNSYNVLVPYIQKKGNGGSFVTIGSVAAVRPTLGLTWYNASKAAVMLASKSLALEYAADQIRFNNVLPTFAPGTGLQNRFLGLPDDQKEFESNLPQPMGRGCTPRDIANACCYLCSDEANFITGIDLPVDGGRLI</sequence>
<evidence type="ECO:0000313" key="3">
    <source>
        <dbReference type="EMBL" id="KAF2110854.1"/>
    </source>
</evidence>
<dbReference type="GO" id="GO:0016491">
    <property type="term" value="F:oxidoreductase activity"/>
    <property type="evidence" value="ECO:0007669"/>
    <property type="project" value="UniProtKB-KW"/>
</dbReference>
<keyword evidence="2" id="KW-0560">Oxidoreductase</keyword>
<keyword evidence="4" id="KW-1185">Reference proteome</keyword>
<dbReference type="InterPro" id="IPR036291">
    <property type="entry name" value="NAD(P)-bd_dom_sf"/>
</dbReference>
<protein>
    <submittedName>
        <fullName evidence="3">Oxidoreductase</fullName>
    </submittedName>
</protein>
<dbReference type="EMBL" id="ML977336">
    <property type="protein sequence ID" value="KAF2110854.1"/>
    <property type="molecule type" value="Genomic_DNA"/>
</dbReference>
<dbReference type="InterPro" id="IPR002347">
    <property type="entry name" value="SDR_fam"/>
</dbReference>
<reference evidence="3" key="1">
    <citation type="journal article" date="2020" name="Stud. Mycol.">
        <title>101 Dothideomycetes genomes: a test case for predicting lifestyles and emergence of pathogens.</title>
        <authorList>
            <person name="Haridas S."/>
            <person name="Albert R."/>
            <person name="Binder M."/>
            <person name="Bloem J."/>
            <person name="Labutti K."/>
            <person name="Salamov A."/>
            <person name="Andreopoulos B."/>
            <person name="Baker S."/>
            <person name="Barry K."/>
            <person name="Bills G."/>
            <person name="Bluhm B."/>
            <person name="Cannon C."/>
            <person name="Castanera R."/>
            <person name="Culley D."/>
            <person name="Daum C."/>
            <person name="Ezra D."/>
            <person name="Gonzalez J."/>
            <person name="Henrissat B."/>
            <person name="Kuo A."/>
            <person name="Liang C."/>
            <person name="Lipzen A."/>
            <person name="Lutzoni F."/>
            <person name="Magnuson J."/>
            <person name="Mondo S."/>
            <person name="Nolan M."/>
            <person name="Ohm R."/>
            <person name="Pangilinan J."/>
            <person name="Park H.-J."/>
            <person name="Ramirez L."/>
            <person name="Alfaro M."/>
            <person name="Sun H."/>
            <person name="Tritt A."/>
            <person name="Yoshinaga Y."/>
            <person name="Zwiers L.-H."/>
            <person name="Turgeon B."/>
            <person name="Goodwin S."/>
            <person name="Spatafora J."/>
            <person name="Crous P."/>
            <person name="Grigoriev I."/>
        </authorList>
    </citation>
    <scope>NUCLEOTIDE SEQUENCE</scope>
    <source>
        <strain evidence="3">CBS 627.86</strain>
    </source>
</reference>
<gene>
    <name evidence="3" type="ORF">BDV96DRAFT_615036</name>
</gene>
<dbReference type="Pfam" id="PF13561">
    <property type="entry name" value="adh_short_C2"/>
    <property type="match status" value="1"/>
</dbReference>
<dbReference type="OrthoDB" id="294295at2759"/>
<dbReference type="PRINTS" id="PR00080">
    <property type="entry name" value="SDRFAMILY"/>
</dbReference>
<accession>A0A6A5YVP4</accession>
<dbReference type="SUPFAM" id="SSF51735">
    <property type="entry name" value="NAD(P)-binding Rossmann-fold domains"/>
    <property type="match status" value="1"/>
</dbReference>
<dbReference type="PRINTS" id="PR00081">
    <property type="entry name" value="GDHRDH"/>
</dbReference>
<keyword evidence="1" id="KW-0521">NADP</keyword>
<dbReference type="Gene3D" id="3.40.50.720">
    <property type="entry name" value="NAD(P)-binding Rossmann-like Domain"/>
    <property type="match status" value="1"/>
</dbReference>
<dbReference type="NCBIfam" id="NF005559">
    <property type="entry name" value="PRK07231.1"/>
    <property type="match status" value="1"/>
</dbReference>
<organism evidence="3 4">
    <name type="scientific">Lophiotrema nucula</name>
    <dbReference type="NCBI Taxonomy" id="690887"/>
    <lineage>
        <taxon>Eukaryota</taxon>
        <taxon>Fungi</taxon>
        <taxon>Dikarya</taxon>
        <taxon>Ascomycota</taxon>
        <taxon>Pezizomycotina</taxon>
        <taxon>Dothideomycetes</taxon>
        <taxon>Pleosporomycetidae</taxon>
        <taxon>Pleosporales</taxon>
        <taxon>Lophiotremataceae</taxon>
        <taxon>Lophiotrema</taxon>
    </lineage>
</organism>
<dbReference type="Proteomes" id="UP000799770">
    <property type="component" value="Unassembled WGS sequence"/>
</dbReference>
<name>A0A6A5YVP4_9PLEO</name>
<dbReference type="AlphaFoldDB" id="A0A6A5YVP4"/>
<proteinExistence type="predicted"/>
<dbReference type="PANTHER" id="PTHR43639">
    <property type="entry name" value="OXIDOREDUCTASE, SHORT-CHAIN DEHYDROGENASE/REDUCTASE FAMILY (AFU_ORTHOLOGUE AFUA_5G02870)"/>
    <property type="match status" value="1"/>
</dbReference>
<evidence type="ECO:0000313" key="4">
    <source>
        <dbReference type="Proteomes" id="UP000799770"/>
    </source>
</evidence>
<dbReference type="FunFam" id="3.40.50.720:FF:000084">
    <property type="entry name" value="Short-chain dehydrogenase reductase"/>
    <property type="match status" value="1"/>
</dbReference>